<organism evidence="3">
    <name type="scientific">Oryza meridionalis</name>
    <dbReference type="NCBI Taxonomy" id="40149"/>
    <lineage>
        <taxon>Eukaryota</taxon>
        <taxon>Viridiplantae</taxon>
        <taxon>Streptophyta</taxon>
        <taxon>Embryophyta</taxon>
        <taxon>Tracheophyta</taxon>
        <taxon>Spermatophyta</taxon>
        <taxon>Magnoliopsida</taxon>
        <taxon>Liliopsida</taxon>
        <taxon>Poales</taxon>
        <taxon>Poaceae</taxon>
        <taxon>BOP clade</taxon>
        <taxon>Oryzoideae</taxon>
        <taxon>Oryzeae</taxon>
        <taxon>Oryzinae</taxon>
        <taxon>Oryza</taxon>
    </lineage>
</organism>
<dbReference type="AlphaFoldDB" id="A0A0E0F6Y8"/>
<feature type="signal peptide" evidence="2">
    <location>
        <begin position="1"/>
        <end position="24"/>
    </location>
</feature>
<evidence type="ECO:0000256" key="2">
    <source>
        <dbReference type="SAM" id="SignalP"/>
    </source>
</evidence>
<dbReference type="HOGENOM" id="CLU_2487178_0_0_1"/>
<reference evidence="3" key="2">
    <citation type="submission" date="2018-05" db="EMBL/GenBank/DDBJ databases">
        <title>OmerRS3 (Oryza meridionalis Reference Sequence Version 3).</title>
        <authorList>
            <person name="Zhang J."/>
            <person name="Kudrna D."/>
            <person name="Lee S."/>
            <person name="Talag J."/>
            <person name="Welchert J."/>
            <person name="Wing R.A."/>
        </authorList>
    </citation>
    <scope>NUCLEOTIDE SEQUENCE [LARGE SCALE GENOMIC DNA]</scope>
    <source>
        <strain evidence="3">cv. OR44</strain>
    </source>
</reference>
<evidence type="ECO:0000313" key="4">
    <source>
        <dbReference type="Proteomes" id="UP000008021"/>
    </source>
</evidence>
<feature type="region of interest" description="Disordered" evidence="1">
    <location>
        <begin position="68"/>
        <end position="87"/>
    </location>
</feature>
<evidence type="ECO:0008006" key="5">
    <source>
        <dbReference type="Google" id="ProtNLM"/>
    </source>
</evidence>
<name>A0A0E0F6Y8_9ORYZ</name>
<keyword evidence="2" id="KW-0732">Signal</keyword>
<evidence type="ECO:0000313" key="3">
    <source>
        <dbReference type="EnsemblPlants" id="OMERI11G14470.1"/>
    </source>
</evidence>
<dbReference type="Proteomes" id="UP000008021">
    <property type="component" value="Chromosome 11"/>
</dbReference>
<dbReference type="EnsemblPlants" id="OMERI11G14470.1">
    <property type="protein sequence ID" value="OMERI11G14470.1"/>
    <property type="gene ID" value="OMERI11G14470"/>
</dbReference>
<dbReference type="Gramene" id="OMERI11G14470.1">
    <property type="protein sequence ID" value="OMERI11G14470.1"/>
    <property type="gene ID" value="OMERI11G14470"/>
</dbReference>
<keyword evidence="4" id="KW-1185">Reference proteome</keyword>
<proteinExistence type="predicted"/>
<reference evidence="3" key="1">
    <citation type="submission" date="2015-04" db="UniProtKB">
        <authorList>
            <consortium name="EnsemblPlants"/>
        </authorList>
    </citation>
    <scope>IDENTIFICATION</scope>
</reference>
<sequence length="87" mass="8997">MSIFLPYSLCRALLCFTSLNFGHGTTVGLGRHGHDSSRAGPGLGQAIGPRAIWPSILSTINRMVGMQAQGGTWKNGGGGSPVTGTKQ</sequence>
<evidence type="ECO:0000256" key="1">
    <source>
        <dbReference type="SAM" id="MobiDB-lite"/>
    </source>
</evidence>
<accession>A0A0E0F6Y8</accession>
<feature type="chain" id="PRO_5002359203" description="Secreted protein" evidence="2">
    <location>
        <begin position="25"/>
        <end position="87"/>
    </location>
</feature>
<protein>
    <recommendedName>
        <fullName evidence="5">Secreted protein</fullName>
    </recommendedName>
</protein>